<reference evidence="7" key="1">
    <citation type="journal article" date="2019" name="BMC Genomics">
        <title>A new reference genome for Sorghum bicolor reveals high levels of sequence similarity between sweet and grain genotypes: implications for the genetics of sugar metabolism.</title>
        <authorList>
            <person name="Cooper E.A."/>
            <person name="Brenton Z.W."/>
            <person name="Flinn B.S."/>
            <person name="Jenkins J."/>
            <person name="Shu S."/>
            <person name="Flowers D."/>
            <person name="Luo F."/>
            <person name="Wang Y."/>
            <person name="Xia P."/>
            <person name="Barry K."/>
            <person name="Daum C."/>
            <person name="Lipzen A."/>
            <person name="Yoshinaga Y."/>
            <person name="Schmutz J."/>
            <person name="Saski C."/>
            <person name="Vermerris W."/>
            <person name="Kresovich S."/>
        </authorList>
    </citation>
    <scope>NUCLEOTIDE SEQUENCE</scope>
</reference>
<comment type="caution">
    <text evidence="7">The sequence shown here is derived from an EMBL/GenBank/DDBJ whole genome shotgun (WGS) entry which is preliminary data.</text>
</comment>
<dbReference type="Proteomes" id="UP000807115">
    <property type="component" value="Chromosome 6"/>
</dbReference>
<dbReference type="InterPro" id="IPR043454">
    <property type="entry name" value="NPH3/RPT2-like"/>
</dbReference>
<evidence type="ECO:0000313" key="8">
    <source>
        <dbReference type="Proteomes" id="UP000807115"/>
    </source>
</evidence>
<comment type="similarity">
    <text evidence="3">Belongs to the NPH3 family.</text>
</comment>
<dbReference type="SMART" id="SM00225">
    <property type="entry name" value="BTB"/>
    <property type="match status" value="1"/>
</dbReference>
<accession>A0A921QTR5</accession>
<dbReference type="InterPro" id="IPR027356">
    <property type="entry name" value="NPH3_dom"/>
</dbReference>
<feature type="region of interest" description="Disordered" evidence="4">
    <location>
        <begin position="608"/>
        <end position="635"/>
    </location>
</feature>
<gene>
    <name evidence="7" type="ORF">BDA96_06G254600</name>
</gene>
<feature type="domain" description="BTB" evidence="5">
    <location>
        <begin position="32"/>
        <end position="104"/>
    </location>
</feature>
<dbReference type="Pfam" id="PF03000">
    <property type="entry name" value="NPH3"/>
    <property type="match status" value="1"/>
</dbReference>
<evidence type="ECO:0000256" key="2">
    <source>
        <dbReference type="ARBA" id="ARBA00022786"/>
    </source>
</evidence>
<organism evidence="7 8">
    <name type="scientific">Sorghum bicolor</name>
    <name type="common">Sorghum</name>
    <name type="synonym">Sorghum vulgare</name>
    <dbReference type="NCBI Taxonomy" id="4558"/>
    <lineage>
        <taxon>Eukaryota</taxon>
        <taxon>Viridiplantae</taxon>
        <taxon>Streptophyta</taxon>
        <taxon>Embryophyta</taxon>
        <taxon>Tracheophyta</taxon>
        <taxon>Spermatophyta</taxon>
        <taxon>Magnoliopsida</taxon>
        <taxon>Liliopsida</taxon>
        <taxon>Poales</taxon>
        <taxon>Poaceae</taxon>
        <taxon>PACMAD clade</taxon>
        <taxon>Panicoideae</taxon>
        <taxon>Andropogonodae</taxon>
        <taxon>Andropogoneae</taxon>
        <taxon>Sorghinae</taxon>
        <taxon>Sorghum</taxon>
    </lineage>
</organism>
<evidence type="ECO:0000313" key="7">
    <source>
        <dbReference type="EMBL" id="KAG0527686.1"/>
    </source>
</evidence>
<dbReference type="AlphaFoldDB" id="A0A921QTR5"/>
<dbReference type="Pfam" id="PF00651">
    <property type="entry name" value="BTB"/>
    <property type="match status" value="1"/>
</dbReference>
<keyword evidence="2" id="KW-0833">Ubl conjugation pathway</keyword>
<evidence type="ECO:0000256" key="3">
    <source>
        <dbReference type="PROSITE-ProRule" id="PRU00982"/>
    </source>
</evidence>
<feature type="region of interest" description="Disordered" evidence="4">
    <location>
        <begin position="264"/>
        <end position="285"/>
    </location>
</feature>
<evidence type="ECO:0000256" key="1">
    <source>
        <dbReference type="ARBA" id="ARBA00004906"/>
    </source>
</evidence>
<protein>
    <recommendedName>
        <fullName evidence="9">NPH3 domain-containing protein</fullName>
    </recommendedName>
</protein>
<name>A0A921QTR5_SORBI</name>
<dbReference type="Gene3D" id="3.30.710.10">
    <property type="entry name" value="Potassium Channel Kv1.1, Chain A"/>
    <property type="match status" value="1"/>
</dbReference>
<feature type="compositionally biased region" description="Low complexity" evidence="4">
    <location>
        <begin position="272"/>
        <end position="284"/>
    </location>
</feature>
<evidence type="ECO:0000259" key="6">
    <source>
        <dbReference type="PROSITE" id="PS51649"/>
    </source>
</evidence>
<evidence type="ECO:0000259" key="5">
    <source>
        <dbReference type="PROSITE" id="PS50097"/>
    </source>
</evidence>
<dbReference type="PANTHER" id="PTHR32370">
    <property type="entry name" value="OS12G0117600 PROTEIN"/>
    <property type="match status" value="1"/>
</dbReference>
<feature type="domain" description="NPH3" evidence="6">
    <location>
        <begin position="219"/>
        <end position="512"/>
    </location>
</feature>
<evidence type="ECO:0000256" key="4">
    <source>
        <dbReference type="SAM" id="MobiDB-lite"/>
    </source>
</evidence>
<dbReference type="PROSITE" id="PS50097">
    <property type="entry name" value="BTB"/>
    <property type="match status" value="1"/>
</dbReference>
<proteinExistence type="inferred from homology"/>
<evidence type="ECO:0008006" key="9">
    <source>
        <dbReference type="Google" id="ProtNLM"/>
    </source>
</evidence>
<sequence>MAAATRVIGSKPSDCFQFQDPSTWTCITELASDVVVQVGDTSFHLHKTQLISRSGTLKKLVNESTGGGDDSKPCTVRLDDVPGGAEAFLLAARFCYDVETELNAGNVVPLRCAAEHLAMTEDYGEGNLVQQAESFLSEVLAGWDDTVRALNACDDAVLPAAEDLLIVPRCIDSLADKACADPTLTGWPMLQYFTAKSLEETAIWDGIGAAGRPPSPGPDWWYEQASSFGLPVYKRLIAAVRSRGMSPENVAGSLMHYARRHLSGVRRRGDNSDGSSRGRAGASGTAAVFSAGDQRTLLEEIVALLPVEKSVTPTRFLLGLLRVATVLHAAAACRDALERRAGNQLEEAALEDLLIPNTGYSAETLYDVDSVQRMLEQFMVTTPPAFAASPETTDEGQLVDAPPAELRPVCSVAKLVDGYLAEVGTDANLKPSKFQTIAALVPDYARAIDDGLYRAIDIYLKAHPWLTDSEREQLCRLMNCQKLSLEACTHAAQNERLPLRVVVQVLFFEQLRLRTTVSGWFFASDNADQGSSSDNCVLQRRRSDNDLDFVAAGSLSEVTTEEDGFAAARHDEPSSPAMSVAEIHRPGKGKPKTKSALSRLLGRLGLCGRSSRQQLQPPPLPGASGKRRKSFDFGC</sequence>
<reference evidence="7" key="2">
    <citation type="submission" date="2020-10" db="EMBL/GenBank/DDBJ databases">
        <authorList>
            <person name="Cooper E.A."/>
            <person name="Brenton Z.W."/>
            <person name="Flinn B.S."/>
            <person name="Jenkins J."/>
            <person name="Shu S."/>
            <person name="Flowers D."/>
            <person name="Luo F."/>
            <person name="Wang Y."/>
            <person name="Xia P."/>
            <person name="Barry K."/>
            <person name="Daum C."/>
            <person name="Lipzen A."/>
            <person name="Yoshinaga Y."/>
            <person name="Schmutz J."/>
            <person name="Saski C."/>
            <person name="Vermerris W."/>
            <person name="Kresovich S."/>
        </authorList>
    </citation>
    <scope>NUCLEOTIDE SEQUENCE</scope>
</reference>
<dbReference type="InterPro" id="IPR000210">
    <property type="entry name" value="BTB/POZ_dom"/>
</dbReference>
<dbReference type="EMBL" id="CM027685">
    <property type="protein sequence ID" value="KAG0527686.1"/>
    <property type="molecule type" value="Genomic_DNA"/>
</dbReference>
<dbReference type="PROSITE" id="PS51649">
    <property type="entry name" value="NPH3"/>
    <property type="match status" value="1"/>
</dbReference>
<comment type="pathway">
    <text evidence="1">Protein modification; protein ubiquitination.</text>
</comment>
<dbReference type="InterPro" id="IPR011333">
    <property type="entry name" value="SKP1/BTB/POZ_sf"/>
</dbReference>
<dbReference type="SUPFAM" id="SSF54695">
    <property type="entry name" value="POZ domain"/>
    <property type="match status" value="1"/>
</dbReference>